<evidence type="ECO:0000256" key="1">
    <source>
        <dbReference type="ARBA" id="ARBA00002274"/>
    </source>
</evidence>
<evidence type="ECO:0000256" key="10">
    <source>
        <dbReference type="ARBA" id="ARBA00022840"/>
    </source>
</evidence>
<evidence type="ECO:0000256" key="2">
    <source>
        <dbReference type="ARBA" id="ARBA00004870"/>
    </source>
</evidence>
<evidence type="ECO:0000256" key="12">
    <source>
        <dbReference type="ARBA" id="ARBA00029757"/>
    </source>
</evidence>
<comment type="caution">
    <text evidence="14">The sequence shown here is derived from an EMBL/GenBank/DDBJ whole genome shotgun (WGS) entry which is preliminary data.</text>
</comment>
<evidence type="ECO:0000256" key="13">
    <source>
        <dbReference type="HAMAP-Rule" id="MF_00409"/>
    </source>
</evidence>
<dbReference type="OrthoDB" id="9766423at2"/>
<gene>
    <name evidence="13" type="primary">lpxK</name>
    <name evidence="14" type="ORF">DES41_10572</name>
</gene>
<keyword evidence="9 13" id="KW-0418">Kinase</keyword>
<keyword evidence="6 13" id="KW-0441">Lipid A biosynthesis</keyword>
<dbReference type="Proteomes" id="UP000252884">
    <property type="component" value="Unassembled WGS sequence"/>
</dbReference>
<dbReference type="Pfam" id="PF02606">
    <property type="entry name" value="LpxK"/>
    <property type="match status" value="1"/>
</dbReference>
<reference evidence="14 15" key="1">
    <citation type="submission" date="2018-07" db="EMBL/GenBank/DDBJ databases">
        <title>Genomic Encyclopedia of Type Strains, Phase IV (KMG-IV): sequencing the most valuable type-strain genomes for metagenomic binning, comparative biology and taxonomic classification.</title>
        <authorList>
            <person name="Goeker M."/>
        </authorList>
    </citation>
    <scope>NUCLEOTIDE SEQUENCE [LARGE SCALE GENOMIC DNA]</scope>
    <source>
        <strain evidence="14 15">DSM 21634</strain>
    </source>
</reference>
<evidence type="ECO:0000256" key="5">
    <source>
        <dbReference type="ARBA" id="ARBA00022516"/>
    </source>
</evidence>
<sequence>MRGWLSALLPRLWLSRALAWPLWPLSLLYAAVTGLRRGLYRSGLRRSTRLPVPVLVVGNVVAGGSGKTPVAMALVQRLQAQGWRVGVLSRGYGRSTRDCREVLPDSMAQEVGDEPALIRRHCGVPVFVASRRAEAGQALLARHPETDLLLCDDGLQHLALARDLEVCVFDDRGVGNGWLLPAGPLREPWPRAADLVLHSGEQPAFAGFRACRTLAAHAQRADGARLALADLVETPVLALAGIARPERFFAMLRAAGLRRLQELPLADHQDFEGWQPPADAPAVWLCTEKDAVKLWARHPGAWAVPLRVELDAGAWQALDAGLAALRSPRVP</sequence>
<accession>A0A368XVS9</accession>
<dbReference type="EC" id="2.7.1.130" evidence="3 13"/>
<evidence type="ECO:0000256" key="6">
    <source>
        <dbReference type="ARBA" id="ARBA00022556"/>
    </source>
</evidence>
<dbReference type="GO" id="GO:0005886">
    <property type="term" value="C:plasma membrane"/>
    <property type="evidence" value="ECO:0007669"/>
    <property type="project" value="TreeGrafter"/>
</dbReference>
<dbReference type="NCBIfam" id="TIGR00682">
    <property type="entry name" value="lpxK"/>
    <property type="match status" value="1"/>
</dbReference>
<dbReference type="HAMAP" id="MF_00409">
    <property type="entry name" value="LpxK"/>
    <property type="match status" value="1"/>
</dbReference>
<dbReference type="GO" id="GO:0009029">
    <property type="term" value="F:lipid-A 4'-kinase activity"/>
    <property type="evidence" value="ECO:0007669"/>
    <property type="project" value="UniProtKB-UniRule"/>
</dbReference>
<proteinExistence type="inferred from homology"/>
<name>A0A368XVS9_9BURK</name>
<evidence type="ECO:0000256" key="4">
    <source>
        <dbReference type="ARBA" id="ARBA00016436"/>
    </source>
</evidence>
<comment type="function">
    <text evidence="1 13">Transfers the gamma-phosphate of ATP to the 4'-position of a tetraacyldisaccharide 1-phosphate intermediate (termed DS-1-P) to form tetraacyldisaccharide 1,4'-bis-phosphate (lipid IVA).</text>
</comment>
<feature type="binding site" evidence="13">
    <location>
        <begin position="61"/>
        <end position="68"/>
    </location>
    <ligand>
        <name>ATP</name>
        <dbReference type="ChEBI" id="CHEBI:30616"/>
    </ligand>
</feature>
<dbReference type="RefSeq" id="WP_114469108.1">
    <property type="nucleotide sequence ID" value="NZ_QPJK01000005.1"/>
</dbReference>
<comment type="pathway">
    <text evidence="2 13">Glycolipid biosynthesis; lipid IV(A) biosynthesis; lipid IV(A) from (3R)-3-hydroxytetradecanoyl-[acyl-carrier-protein] and UDP-N-acetyl-alpha-D-glucosamine: step 6/6.</text>
</comment>
<dbReference type="PANTHER" id="PTHR42724:SF1">
    <property type="entry name" value="TETRAACYLDISACCHARIDE 4'-KINASE, MITOCHONDRIAL-RELATED"/>
    <property type="match status" value="1"/>
</dbReference>
<dbReference type="GO" id="GO:0005524">
    <property type="term" value="F:ATP binding"/>
    <property type="evidence" value="ECO:0007669"/>
    <property type="project" value="UniProtKB-UniRule"/>
</dbReference>
<keyword evidence="7 13" id="KW-0808">Transferase</keyword>
<dbReference type="AlphaFoldDB" id="A0A368XVS9"/>
<keyword evidence="10 13" id="KW-0067">ATP-binding</keyword>
<evidence type="ECO:0000256" key="7">
    <source>
        <dbReference type="ARBA" id="ARBA00022679"/>
    </source>
</evidence>
<dbReference type="EMBL" id="QPJK01000005">
    <property type="protein sequence ID" value="RCW70134.1"/>
    <property type="molecule type" value="Genomic_DNA"/>
</dbReference>
<organism evidence="14 15">
    <name type="scientific">Pseudorhodoferax soli</name>
    <dbReference type="NCBI Taxonomy" id="545864"/>
    <lineage>
        <taxon>Bacteria</taxon>
        <taxon>Pseudomonadati</taxon>
        <taxon>Pseudomonadota</taxon>
        <taxon>Betaproteobacteria</taxon>
        <taxon>Burkholderiales</taxon>
        <taxon>Comamonadaceae</taxon>
    </lineage>
</organism>
<protein>
    <recommendedName>
        <fullName evidence="4 13">Tetraacyldisaccharide 4'-kinase</fullName>
        <ecNumber evidence="3 13">2.7.1.130</ecNumber>
    </recommendedName>
    <alternativeName>
        <fullName evidence="12 13">Lipid A 4'-kinase</fullName>
    </alternativeName>
</protein>
<evidence type="ECO:0000256" key="3">
    <source>
        <dbReference type="ARBA" id="ARBA00012071"/>
    </source>
</evidence>
<keyword evidence="11 13" id="KW-0443">Lipid metabolism</keyword>
<keyword evidence="15" id="KW-1185">Reference proteome</keyword>
<evidence type="ECO:0000256" key="8">
    <source>
        <dbReference type="ARBA" id="ARBA00022741"/>
    </source>
</evidence>
<dbReference type="GO" id="GO:0009244">
    <property type="term" value="P:lipopolysaccharide core region biosynthetic process"/>
    <property type="evidence" value="ECO:0007669"/>
    <property type="project" value="TreeGrafter"/>
</dbReference>
<evidence type="ECO:0000256" key="9">
    <source>
        <dbReference type="ARBA" id="ARBA00022777"/>
    </source>
</evidence>
<dbReference type="GO" id="GO:0009245">
    <property type="term" value="P:lipid A biosynthetic process"/>
    <property type="evidence" value="ECO:0007669"/>
    <property type="project" value="UniProtKB-UniRule"/>
</dbReference>
<evidence type="ECO:0000313" key="15">
    <source>
        <dbReference type="Proteomes" id="UP000252884"/>
    </source>
</evidence>
<comment type="catalytic activity">
    <reaction evidence="13">
        <text>a lipid A disaccharide + ATP = a lipid IVA + ADP + H(+)</text>
        <dbReference type="Rhea" id="RHEA:67840"/>
        <dbReference type="ChEBI" id="CHEBI:15378"/>
        <dbReference type="ChEBI" id="CHEBI:30616"/>
        <dbReference type="ChEBI" id="CHEBI:176343"/>
        <dbReference type="ChEBI" id="CHEBI:176425"/>
        <dbReference type="ChEBI" id="CHEBI:456216"/>
        <dbReference type="EC" id="2.7.1.130"/>
    </reaction>
</comment>
<comment type="similarity">
    <text evidence="13">Belongs to the LpxK family.</text>
</comment>
<evidence type="ECO:0000313" key="14">
    <source>
        <dbReference type="EMBL" id="RCW70134.1"/>
    </source>
</evidence>
<dbReference type="InterPro" id="IPR027417">
    <property type="entry name" value="P-loop_NTPase"/>
</dbReference>
<keyword evidence="5 13" id="KW-0444">Lipid biosynthesis</keyword>
<dbReference type="SUPFAM" id="SSF52540">
    <property type="entry name" value="P-loop containing nucleoside triphosphate hydrolases"/>
    <property type="match status" value="1"/>
</dbReference>
<dbReference type="InterPro" id="IPR003758">
    <property type="entry name" value="LpxK"/>
</dbReference>
<keyword evidence="8 13" id="KW-0547">Nucleotide-binding</keyword>
<evidence type="ECO:0000256" key="11">
    <source>
        <dbReference type="ARBA" id="ARBA00023098"/>
    </source>
</evidence>
<dbReference type="UniPathway" id="UPA00359">
    <property type="reaction ID" value="UER00482"/>
</dbReference>
<dbReference type="PANTHER" id="PTHR42724">
    <property type="entry name" value="TETRAACYLDISACCHARIDE 4'-KINASE"/>
    <property type="match status" value="1"/>
</dbReference>